<dbReference type="Gene3D" id="3.10.310.50">
    <property type="match status" value="1"/>
</dbReference>
<feature type="signal peptide" evidence="2">
    <location>
        <begin position="1"/>
        <end position="24"/>
    </location>
</feature>
<sequence length="216" mass="23642">MKVFKFKGGFLIALFLILAQSLSADNFVINNDKILSSQVSSELETIGAELKSKTGVGLYVAVFESLYKNAENMAPNNLKEQDINQALNKKAGELTSKFSQPYILLILVQKEHKIKIFNSKGADTLFDKEQVLSPMPNSGTIIPILVSKKGKDIYNAAVLNGYADIADQVASSQNVKLASSIGNANKNVLNGIRFIFYGTIILVVGAFVFRKFKGKK</sequence>
<gene>
    <name evidence="3" type="ordered locus">CHAB381_1394</name>
</gene>
<protein>
    <recommendedName>
        <fullName evidence="5">TPM domain-containing protein</fullName>
    </recommendedName>
</protein>
<keyword evidence="1" id="KW-1133">Transmembrane helix</keyword>
<accession>A7I352</accession>
<dbReference type="STRING" id="360107.CHAB381_1394"/>
<dbReference type="RefSeq" id="WP_012109246.1">
    <property type="nucleotide sequence ID" value="NC_009714.1"/>
</dbReference>
<organism evidence="3 4">
    <name type="scientific">Campylobacter hominis (strain ATCC BAA-381 / DSM 21671 / CCUG 45161 / LMG 19568 / NCTC 13146 / CH001A)</name>
    <dbReference type="NCBI Taxonomy" id="360107"/>
    <lineage>
        <taxon>Bacteria</taxon>
        <taxon>Pseudomonadati</taxon>
        <taxon>Campylobacterota</taxon>
        <taxon>Epsilonproteobacteria</taxon>
        <taxon>Campylobacterales</taxon>
        <taxon>Campylobacteraceae</taxon>
        <taxon>Campylobacter</taxon>
    </lineage>
</organism>
<keyword evidence="4" id="KW-1185">Reference proteome</keyword>
<dbReference type="AlphaFoldDB" id="A7I352"/>
<keyword evidence="2" id="KW-0732">Signal</keyword>
<evidence type="ECO:0000313" key="3">
    <source>
        <dbReference type="EMBL" id="ABS51427.1"/>
    </source>
</evidence>
<feature type="transmembrane region" description="Helical" evidence="1">
    <location>
        <begin position="194"/>
        <end position="212"/>
    </location>
</feature>
<dbReference type="EMBL" id="CP000776">
    <property type="protein sequence ID" value="ABS51427.1"/>
    <property type="molecule type" value="Genomic_DNA"/>
</dbReference>
<evidence type="ECO:0008006" key="5">
    <source>
        <dbReference type="Google" id="ProtNLM"/>
    </source>
</evidence>
<evidence type="ECO:0000256" key="2">
    <source>
        <dbReference type="SAM" id="SignalP"/>
    </source>
</evidence>
<evidence type="ECO:0000256" key="1">
    <source>
        <dbReference type="SAM" id="Phobius"/>
    </source>
</evidence>
<dbReference type="KEGG" id="cha:CHAB381_1394"/>
<evidence type="ECO:0000313" key="4">
    <source>
        <dbReference type="Proteomes" id="UP000002407"/>
    </source>
</evidence>
<dbReference type="eggNOG" id="ENOG50318Q0">
    <property type="taxonomic scope" value="Bacteria"/>
</dbReference>
<keyword evidence="1" id="KW-0812">Transmembrane</keyword>
<proteinExistence type="predicted"/>
<dbReference type="HOGENOM" id="CLU_103368_1_0_7"/>
<dbReference type="OrthoDB" id="5362685at2"/>
<reference evidence="4" key="1">
    <citation type="submission" date="2007-07" db="EMBL/GenBank/DDBJ databases">
        <title>Complete genome sequence of Campylobacter hominis ATCC BAA-381, a commensal isolated from the human gastrointestinal tract.</title>
        <authorList>
            <person name="Fouts D.E."/>
            <person name="Mongodin E.F."/>
            <person name="Puiu D."/>
            <person name="Sebastian Y."/>
            <person name="Miller W.G."/>
            <person name="Mandrell R.E."/>
            <person name="Nelson K.E."/>
        </authorList>
    </citation>
    <scope>NUCLEOTIDE SEQUENCE [LARGE SCALE GENOMIC DNA]</scope>
    <source>
        <strain evidence="4">ATCC BAA-381 / LMG 19568 / NCTC 13146 / CH001A</strain>
    </source>
</reference>
<dbReference type="Proteomes" id="UP000002407">
    <property type="component" value="Chromosome"/>
</dbReference>
<name>A7I352_CAMHC</name>
<keyword evidence="1" id="KW-0472">Membrane</keyword>
<feature type="chain" id="PRO_5002708420" description="TPM domain-containing protein" evidence="2">
    <location>
        <begin position="25"/>
        <end position="216"/>
    </location>
</feature>